<organism evidence="1 2">
    <name type="scientific">Tenacibaculum platacis</name>
    <dbReference type="NCBI Taxonomy" id="3137852"/>
    <lineage>
        <taxon>Bacteria</taxon>
        <taxon>Pseudomonadati</taxon>
        <taxon>Bacteroidota</taxon>
        <taxon>Flavobacteriia</taxon>
        <taxon>Flavobacteriales</taxon>
        <taxon>Flavobacteriaceae</taxon>
        <taxon>Tenacibaculum</taxon>
    </lineage>
</organism>
<accession>A0ABM9NTF1</accession>
<name>A0ABM9NTF1_9FLAO</name>
<reference evidence="1 2" key="1">
    <citation type="submission" date="2024-05" db="EMBL/GenBank/DDBJ databases">
        <authorList>
            <person name="Duchaud E."/>
        </authorList>
    </citation>
    <scope>NUCLEOTIDE SEQUENCE [LARGE SCALE GENOMIC DNA]</scope>
    <source>
        <strain evidence="1">Ena-SAMPLE-TAB-13-05-2024-13:56:06:370-140302</strain>
    </source>
</reference>
<dbReference type="Proteomes" id="UP001497416">
    <property type="component" value="Unassembled WGS sequence"/>
</dbReference>
<comment type="caution">
    <text evidence="1">The sequence shown here is derived from an EMBL/GenBank/DDBJ whole genome shotgun (WGS) entry which is preliminary data.</text>
</comment>
<evidence type="ECO:0000313" key="1">
    <source>
        <dbReference type="EMBL" id="CAL2078291.1"/>
    </source>
</evidence>
<proteinExistence type="predicted"/>
<keyword evidence="2" id="KW-1185">Reference proteome</keyword>
<protein>
    <submittedName>
        <fullName evidence="1">Uncharacterized protein</fullName>
    </submittedName>
</protein>
<gene>
    <name evidence="1" type="ORF">T190607A01A_10671</name>
</gene>
<dbReference type="RefSeq" id="WP_348710316.1">
    <property type="nucleotide sequence ID" value="NZ_CAXIXY010000003.1"/>
</dbReference>
<sequence>MERETLLDFYTIDELQVVKSDLIEHFKGINSVYVIDTFDVINYTLPFINKNSFDKDSKLALTTIFYENVFSIYKDYDIILANEYREELSNIVESFQMKITNFSSIRNKLLSFIEESISSNDKKINKEIFYNEFELIIVLYIFIEKGKNLFDRFNDFIESLNIHDFSSDKVKNGELIIDAFRNNQPTELTNNLLESFADSQKYKLASLDSDYERYCYLDNTYRDISVIDRIYNINNEIQEEKTRVKYLSSTPQKTGEIIKLLKKETQNTNCAFNRNINQVFLLKYLIEKSENEKESVDNINTLIDIKLVEKSISEEQKNASFLKSINNSLESFKKDLTNSYVFDSYSHYDVLFKSFLNKEDVSKADLLNIKKIIEKIDDNIPTKLLTDKLSSKLKFSQVLKLSHKLNDAINPSSIFINTGDDIIRNIFHHLPYLIFCGIENEPYIDEFYHFLNSITNSSEPVGASSKNFKKEIDRILSHLSYKKMTLSQQNIDFLILTFLNLVMETKSEHTDENQLIGLIESQVVILNNAKISFEKNEDKITVVKNNDKHIDDFNYMLLWLYRRTKQYKKSVQVINRNPAYKNSYRFIHGLALTEHAKAYDYIDKEEFSLAVKYLQKSKHLLTVAFERYQEVVFTNKNLRKLILKQKVGILNTYIDANLRIIEVTNTPNHQSLKESRDQLNIIKKSIELELPQIDYETLETINHTESELEYYEALLHFENENYLDSITKLNYTVDRLKIVTKSKTLLEDRFKGIEKKVNSLRYKNLVALKII</sequence>
<evidence type="ECO:0000313" key="2">
    <source>
        <dbReference type="Proteomes" id="UP001497416"/>
    </source>
</evidence>
<dbReference type="EMBL" id="CAXIXY010000003">
    <property type="protein sequence ID" value="CAL2078291.1"/>
    <property type="molecule type" value="Genomic_DNA"/>
</dbReference>